<evidence type="ECO:0000313" key="2">
    <source>
        <dbReference type="Proteomes" id="UP001595839"/>
    </source>
</evidence>
<comment type="caution">
    <text evidence="1">The sequence shown here is derived from an EMBL/GenBank/DDBJ whole genome shotgun (WGS) entry which is preliminary data.</text>
</comment>
<keyword evidence="2" id="KW-1185">Reference proteome</keyword>
<gene>
    <name evidence="1" type="ORF">ACFPIH_42575</name>
</gene>
<sequence>MLDVLSELLITWRGSAAPTCTTVAGRPRAGLIAAGFGSTSEEADVEVKGEVDPRGPGAHHRCLLVRSTAQTNEVKNNVPVVPQTVAST</sequence>
<accession>A0ABV9B4X3</accession>
<proteinExistence type="predicted"/>
<dbReference type="EMBL" id="JBHSFK010000039">
    <property type="protein sequence ID" value="MFC4506058.1"/>
    <property type="molecule type" value="Genomic_DNA"/>
</dbReference>
<dbReference type="Proteomes" id="UP001595839">
    <property type="component" value="Unassembled WGS sequence"/>
</dbReference>
<organism evidence="1 2">
    <name type="scientific">Streptomyces vulcanius</name>
    <dbReference type="NCBI Taxonomy" id="1441876"/>
    <lineage>
        <taxon>Bacteria</taxon>
        <taxon>Bacillati</taxon>
        <taxon>Actinomycetota</taxon>
        <taxon>Actinomycetes</taxon>
        <taxon>Kitasatosporales</taxon>
        <taxon>Streptomycetaceae</taxon>
        <taxon>Streptomyces</taxon>
    </lineage>
</organism>
<protein>
    <submittedName>
        <fullName evidence="1">Uncharacterized protein</fullName>
    </submittedName>
</protein>
<dbReference type="RefSeq" id="WP_381183486.1">
    <property type="nucleotide sequence ID" value="NZ_JBHSFK010000039.1"/>
</dbReference>
<name>A0ABV9B4X3_9ACTN</name>
<reference evidence="2" key="1">
    <citation type="journal article" date="2019" name="Int. J. Syst. Evol. Microbiol.">
        <title>The Global Catalogue of Microorganisms (GCM) 10K type strain sequencing project: providing services to taxonomists for standard genome sequencing and annotation.</title>
        <authorList>
            <consortium name="The Broad Institute Genomics Platform"/>
            <consortium name="The Broad Institute Genome Sequencing Center for Infectious Disease"/>
            <person name="Wu L."/>
            <person name="Ma J."/>
        </authorList>
    </citation>
    <scope>NUCLEOTIDE SEQUENCE [LARGE SCALE GENOMIC DNA]</scope>
    <source>
        <strain evidence="2">CGMCC 4.7177</strain>
    </source>
</reference>
<evidence type="ECO:0000313" key="1">
    <source>
        <dbReference type="EMBL" id="MFC4506058.1"/>
    </source>
</evidence>